<dbReference type="CDD" id="cd08417">
    <property type="entry name" value="PBP2_Nitroaromatics_like"/>
    <property type="match status" value="1"/>
</dbReference>
<dbReference type="Proteomes" id="UP001156706">
    <property type="component" value="Unassembled WGS sequence"/>
</dbReference>
<evidence type="ECO:0000259" key="5">
    <source>
        <dbReference type="PROSITE" id="PS50931"/>
    </source>
</evidence>
<dbReference type="RefSeq" id="WP_284196906.1">
    <property type="nucleotide sequence ID" value="NZ_BSOG01000002.1"/>
</dbReference>
<dbReference type="Gene3D" id="3.40.190.10">
    <property type="entry name" value="Periplasmic binding protein-like II"/>
    <property type="match status" value="2"/>
</dbReference>
<proteinExistence type="inferred from homology"/>
<dbReference type="SUPFAM" id="SSF53850">
    <property type="entry name" value="Periplasmic binding protein-like II"/>
    <property type="match status" value="1"/>
</dbReference>
<dbReference type="InterPro" id="IPR000847">
    <property type="entry name" value="LysR_HTH_N"/>
</dbReference>
<dbReference type="PRINTS" id="PR00039">
    <property type="entry name" value="HTHLYSR"/>
</dbReference>
<evidence type="ECO:0000256" key="3">
    <source>
        <dbReference type="ARBA" id="ARBA00023125"/>
    </source>
</evidence>
<dbReference type="Gene3D" id="1.10.10.10">
    <property type="entry name" value="Winged helix-like DNA-binding domain superfamily/Winged helix DNA-binding domain"/>
    <property type="match status" value="1"/>
</dbReference>
<evidence type="ECO:0000256" key="4">
    <source>
        <dbReference type="ARBA" id="ARBA00023163"/>
    </source>
</evidence>
<keyword evidence="2" id="KW-0805">Transcription regulation</keyword>
<dbReference type="InterPro" id="IPR036388">
    <property type="entry name" value="WH-like_DNA-bd_sf"/>
</dbReference>
<dbReference type="InterPro" id="IPR037402">
    <property type="entry name" value="YidZ_PBP2"/>
</dbReference>
<dbReference type="SUPFAM" id="SSF46785">
    <property type="entry name" value="Winged helix' DNA-binding domain"/>
    <property type="match status" value="1"/>
</dbReference>
<feature type="domain" description="HTH lysR-type" evidence="5">
    <location>
        <begin position="8"/>
        <end position="65"/>
    </location>
</feature>
<name>A0ABQ5YJI5_9NEIS</name>
<organism evidence="6 7">
    <name type="scientific">Chitinimonas prasina</name>
    <dbReference type="NCBI Taxonomy" id="1434937"/>
    <lineage>
        <taxon>Bacteria</taxon>
        <taxon>Pseudomonadati</taxon>
        <taxon>Pseudomonadota</taxon>
        <taxon>Betaproteobacteria</taxon>
        <taxon>Neisseriales</taxon>
        <taxon>Chitinibacteraceae</taxon>
        <taxon>Chitinimonas</taxon>
    </lineage>
</organism>
<dbReference type="PANTHER" id="PTHR30118">
    <property type="entry name" value="HTH-TYPE TRANSCRIPTIONAL REGULATOR LEUO-RELATED"/>
    <property type="match status" value="1"/>
</dbReference>
<dbReference type="PANTHER" id="PTHR30118:SF15">
    <property type="entry name" value="TRANSCRIPTIONAL REGULATORY PROTEIN"/>
    <property type="match status" value="1"/>
</dbReference>
<evidence type="ECO:0000256" key="2">
    <source>
        <dbReference type="ARBA" id="ARBA00023015"/>
    </source>
</evidence>
<dbReference type="EMBL" id="BSOG01000002">
    <property type="protein sequence ID" value="GLR13823.1"/>
    <property type="molecule type" value="Genomic_DNA"/>
</dbReference>
<dbReference type="InterPro" id="IPR005119">
    <property type="entry name" value="LysR_subst-bd"/>
</dbReference>
<dbReference type="PROSITE" id="PS50931">
    <property type="entry name" value="HTH_LYSR"/>
    <property type="match status" value="1"/>
</dbReference>
<keyword evidence="4" id="KW-0804">Transcription</keyword>
<dbReference type="InterPro" id="IPR036390">
    <property type="entry name" value="WH_DNA-bd_sf"/>
</dbReference>
<evidence type="ECO:0000313" key="6">
    <source>
        <dbReference type="EMBL" id="GLR13823.1"/>
    </source>
</evidence>
<dbReference type="Pfam" id="PF03466">
    <property type="entry name" value="LysR_substrate"/>
    <property type="match status" value="1"/>
</dbReference>
<gene>
    <name evidence="6" type="ORF">GCM10007907_26130</name>
</gene>
<protein>
    <submittedName>
        <fullName evidence="6">LysR family transcriptional regulator</fullName>
    </submittedName>
</protein>
<keyword evidence="3" id="KW-0238">DNA-binding</keyword>
<evidence type="ECO:0000313" key="7">
    <source>
        <dbReference type="Proteomes" id="UP001156706"/>
    </source>
</evidence>
<accession>A0ABQ5YJI5</accession>
<comment type="caution">
    <text evidence="6">The sequence shown here is derived from an EMBL/GenBank/DDBJ whole genome shotgun (WGS) entry which is preliminary data.</text>
</comment>
<evidence type="ECO:0000256" key="1">
    <source>
        <dbReference type="ARBA" id="ARBA00009437"/>
    </source>
</evidence>
<sequence length="310" mass="34233">MNVKLHQLDLNLLRVFDALVLERNLTRAALRLHMSQPAVSNALARLRLQLGEPLFVRTARGMTPTPTAQSLHGPIRAALKLLQDSLAPPPAFDPAKAEQGFALSMNDYAQFALLPRLWARVRTQAPGVRLVVQPDVADELPVRLAAGNLDLAIDYLHFDEPELAYVPLLEEQLVVIARRDHPTLASASLDMAAYEAAEHVTIPARAGRGSPLEIVLGSAKVRRRVALHVPFYMSIPAVVADSELLGTMPLRLAQHFATYLPITLHPLPMSVPPVQVSLIWHRSRDADSGLHWLRRQVTETVAVLVDERGE</sequence>
<comment type="similarity">
    <text evidence="1">Belongs to the LysR transcriptional regulatory family.</text>
</comment>
<reference evidence="7" key="1">
    <citation type="journal article" date="2019" name="Int. J. Syst. Evol. Microbiol.">
        <title>The Global Catalogue of Microorganisms (GCM) 10K type strain sequencing project: providing services to taxonomists for standard genome sequencing and annotation.</title>
        <authorList>
            <consortium name="The Broad Institute Genomics Platform"/>
            <consortium name="The Broad Institute Genome Sequencing Center for Infectious Disease"/>
            <person name="Wu L."/>
            <person name="Ma J."/>
        </authorList>
    </citation>
    <scope>NUCLEOTIDE SEQUENCE [LARGE SCALE GENOMIC DNA]</scope>
    <source>
        <strain evidence="7">NBRC 110044</strain>
    </source>
</reference>
<dbReference type="Pfam" id="PF00126">
    <property type="entry name" value="HTH_1"/>
    <property type="match status" value="1"/>
</dbReference>
<dbReference type="InterPro" id="IPR050389">
    <property type="entry name" value="LysR-type_TF"/>
</dbReference>
<keyword evidence="7" id="KW-1185">Reference proteome</keyword>